<dbReference type="InterPro" id="IPR016089">
    <property type="entry name" value="Chalcone_isomerase_bundle_sf"/>
</dbReference>
<name>A0A8J2X595_9STRA</name>
<dbReference type="InterPro" id="IPR016087">
    <property type="entry name" value="Chalcone_isomerase"/>
</dbReference>
<comment type="caution">
    <text evidence="3">The sequence shown here is derived from an EMBL/GenBank/DDBJ whole genome shotgun (WGS) entry which is preliminary data.</text>
</comment>
<dbReference type="SUPFAM" id="SSF54626">
    <property type="entry name" value="Chalcone isomerase"/>
    <property type="match status" value="1"/>
</dbReference>
<dbReference type="InterPro" id="IPR036298">
    <property type="entry name" value="Chalcone_isomerase_sf"/>
</dbReference>
<accession>A0A8J2X595</accession>
<keyword evidence="4" id="KW-1185">Reference proteome</keyword>
<dbReference type="PANTHER" id="PTHR47698">
    <property type="entry name" value="FATTY-ACID-BINDING PROTEIN 3, CHLOROPLASTIC"/>
    <property type="match status" value="1"/>
</dbReference>
<keyword evidence="1" id="KW-0732">Signal</keyword>
<dbReference type="OrthoDB" id="185304at2759"/>
<sequence length="212" mass="22132">MRYLAALLLATANAADVCSNTQAIDGQQFPDWIKSGGSTRQLTGGGTRYKYGVAKVYALGLYIDEGVATGALSKFAGKEGKQLAADQKFHDAVIQGKFGKTLLLQFHRAVGGEKVAEALKDSLSDKLDAKTLEAFKDKLFGVISNGVNKGTKLYFECSGGDVGISVDSLKAQAKAPATVCDALLKTYYGKAPVSAQAKEGMAHGFAALAAAA</sequence>
<feature type="signal peptide" evidence="1">
    <location>
        <begin position="1"/>
        <end position="19"/>
    </location>
</feature>
<dbReference type="EMBL" id="CAKKNE010000006">
    <property type="protein sequence ID" value="CAH0380269.1"/>
    <property type="molecule type" value="Genomic_DNA"/>
</dbReference>
<feature type="domain" description="Chalcone isomerase" evidence="2">
    <location>
        <begin position="24"/>
        <end position="207"/>
    </location>
</feature>
<dbReference type="InterPro" id="IPR016088">
    <property type="entry name" value="Chalcone_isomerase_3-sand"/>
</dbReference>
<evidence type="ECO:0000256" key="1">
    <source>
        <dbReference type="SAM" id="SignalP"/>
    </source>
</evidence>
<evidence type="ECO:0000259" key="2">
    <source>
        <dbReference type="Pfam" id="PF02431"/>
    </source>
</evidence>
<dbReference type="Gene3D" id="1.10.890.20">
    <property type="match status" value="1"/>
</dbReference>
<gene>
    <name evidence="3" type="ORF">PECAL_6P19100</name>
</gene>
<dbReference type="PANTHER" id="PTHR47698:SF2">
    <property type="entry name" value="FATTY-ACID-BINDING PROTEIN 3, CHLOROPLASTIC"/>
    <property type="match status" value="1"/>
</dbReference>
<dbReference type="Gene3D" id="3.50.70.10">
    <property type="match status" value="1"/>
</dbReference>
<dbReference type="Proteomes" id="UP000789595">
    <property type="component" value="Unassembled WGS sequence"/>
</dbReference>
<feature type="chain" id="PRO_5035329120" description="Chalcone isomerase domain-containing protein" evidence="1">
    <location>
        <begin position="20"/>
        <end position="212"/>
    </location>
</feature>
<organism evidence="3 4">
    <name type="scientific">Pelagomonas calceolata</name>
    <dbReference type="NCBI Taxonomy" id="35677"/>
    <lineage>
        <taxon>Eukaryota</taxon>
        <taxon>Sar</taxon>
        <taxon>Stramenopiles</taxon>
        <taxon>Ochrophyta</taxon>
        <taxon>Pelagophyceae</taxon>
        <taxon>Pelagomonadales</taxon>
        <taxon>Pelagomonadaceae</taxon>
        <taxon>Pelagomonas</taxon>
    </lineage>
</organism>
<evidence type="ECO:0000313" key="3">
    <source>
        <dbReference type="EMBL" id="CAH0380269.1"/>
    </source>
</evidence>
<proteinExistence type="predicted"/>
<dbReference type="AlphaFoldDB" id="A0A8J2X595"/>
<dbReference type="Pfam" id="PF02431">
    <property type="entry name" value="Chalcone"/>
    <property type="match status" value="1"/>
</dbReference>
<dbReference type="GO" id="GO:0016872">
    <property type="term" value="F:intramolecular lyase activity"/>
    <property type="evidence" value="ECO:0007669"/>
    <property type="project" value="InterPro"/>
</dbReference>
<reference evidence="3" key="1">
    <citation type="submission" date="2021-11" db="EMBL/GenBank/DDBJ databases">
        <authorList>
            <consortium name="Genoscope - CEA"/>
            <person name="William W."/>
        </authorList>
    </citation>
    <scope>NUCLEOTIDE SEQUENCE</scope>
</reference>
<evidence type="ECO:0000313" key="4">
    <source>
        <dbReference type="Proteomes" id="UP000789595"/>
    </source>
</evidence>
<protein>
    <recommendedName>
        <fullName evidence="2">Chalcone isomerase domain-containing protein</fullName>
    </recommendedName>
</protein>